<evidence type="ECO:0000256" key="2">
    <source>
        <dbReference type="ARBA" id="ARBA00006555"/>
    </source>
</evidence>
<name>E4TYX2_SULKY</name>
<dbReference type="Proteomes" id="UP000008721">
    <property type="component" value="Chromosome"/>
</dbReference>
<dbReference type="InterPro" id="IPR037682">
    <property type="entry name" value="TonB_C"/>
</dbReference>
<keyword evidence="4" id="KW-1003">Cell membrane</keyword>
<evidence type="ECO:0000256" key="1">
    <source>
        <dbReference type="ARBA" id="ARBA00004383"/>
    </source>
</evidence>
<evidence type="ECO:0000256" key="5">
    <source>
        <dbReference type="ARBA" id="ARBA00022519"/>
    </source>
</evidence>
<feature type="compositionally biased region" description="Low complexity" evidence="10">
    <location>
        <begin position="103"/>
        <end position="124"/>
    </location>
</feature>
<proteinExistence type="inferred from homology"/>
<keyword evidence="13" id="KW-1185">Reference proteome</keyword>
<dbReference type="RefSeq" id="WP_013461329.1">
    <property type="nucleotide sequence ID" value="NC_014762.1"/>
</dbReference>
<evidence type="ECO:0000256" key="3">
    <source>
        <dbReference type="ARBA" id="ARBA00022448"/>
    </source>
</evidence>
<keyword evidence="8" id="KW-1133">Transmembrane helix</keyword>
<evidence type="ECO:0000256" key="10">
    <source>
        <dbReference type="SAM" id="MobiDB-lite"/>
    </source>
</evidence>
<keyword evidence="5" id="KW-0997">Cell inner membrane</keyword>
<comment type="subcellular location">
    <subcellularLocation>
        <location evidence="1">Cell inner membrane</location>
        <topology evidence="1">Single-pass membrane protein</topology>
        <orientation evidence="1">Periplasmic side</orientation>
    </subcellularLocation>
</comment>
<evidence type="ECO:0000259" key="11">
    <source>
        <dbReference type="PROSITE" id="PS52015"/>
    </source>
</evidence>
<keyword evidence="7" id="KW-0653">Protein transport</keyword>
<evidence type="ECO:0000256" key="8">
    <source>
        <dbReference type="ARBA" id="ARBA00022989"/>
    </source>
</evidence>
<dbReference type="KEGG" id="sku:Sulku_2473"/>
<dbReference type="NCBIfam" id="TIGR01352">
    <property type="entry name" value="tonB_Cterm"/>
    <property type="match status" value="1"/>
</dbReference>
<dbReference type="GO" id="GO:0015031">
    <property type="term" value="P:protein transport"/>
    <property type="evidence" value="ECO:0007669"/>
    <property type="project" value="UniProtKB-KW"/>
</dbReference>
<dbReference type="PROSITE" id="PS52015">
    <property type="entry name" value="TONB_CTD"/>
    <property type="match status" value="1"/>
</dbReference>
<accession>E4TYX2</accession>
<dbReference type="InterPro" id="IPR006260">
    <property type="entry name" value="TonB/TolA_C"/>
</dbReference>
<keyword evidence="3" id="KW-0813">Transport</keyword>
<evidence type="ECO:0000313" key="13">
    <source>
        <dbReference type="Proteomes" id="UP000008721"/>
    </source>
</evidence>
<feature type="compositionally biased region" description="Polar residues" evidence="10">
    <location>
        <begin position="76"/>
        <end position="102"/>
    </location>
</feature>
<organism evidence="12 13">
    <name type="scientific">Sulfuricurvum kujiense (strain ATCC BAA-921 / DSM 16994 / JCM 11577 / YK-1)</name>
    <dbReference type="NCBI Taxonomy" id="709032"/>
    <lineage>
        <taxon>Bacteria</taxon>
        <taxon>Pseudomonadati</taxon>
        <taxon>Campylobacterota</taxon>
        <taxon>Epsilonproteobacteria</taxon>
        <taxon>Campylobacterales</taxon>
        <taxon>Sulfurimonadaceae</taxon>
        <taxon>Sulfuricurvum</taxon>
    </lineage>
</organism>
<dbReference type="EMBL" id="CP002355">
    <property type="protein sequence ID" value="ADR35132.1"/>
    <property type="molecule type" value="Genomic_DNA"/>
</dbReference>
<comment type="similarity">
    <text evidence="2">Belongs to the TonB family.</text>
</comment>
<dbReference type="InterPro" id="IPR051045">
    <property type="entry name" value="TonB-dependent_transducer"/>
</dbReference>
<dbReference type="eggNOG" id="COG0810">
    <property type="taxonomic scope" value="Bacteria"/>
</dbReference>
<evidence type="ECO:0000256" key="9">
    <source>
        <dbReference type="ARBA" id="ARBA00023136"/>
    </source>
</evidence>
<keyword evidence="9" id="KW-0472">Membrane</keyword>
<evidence type="ECO:0000313" key="12">
    <source>
        <dbReference type="EMBL" id="ADR35132.1"/>
    </source>
</evidence>
<protein>
    <submittedName>
        <fullName evidence="12">TonB family protein</fullName>
    </submittedName>
</protein>
<feature type="domain" description="TonB C-terminal" evidence="11">
    <location>
        <begin position="143"/>
        <end position="233"/>
    </location>
</feature>
<dbReference type="AlphaFoldDB" id="E4TYX2"/>
<evidence type="ECO:0000256" key="6">
    <source>
        <dbReference type="ARBA" id="ARBA00022692"/>
    </source>
</evidence>
<evidence type="ECO:0000256" key="4">
    <source>
        <dbReference type="ARBA" id="ARBA00022475"/>
    </source>
</evidence>
<dbReference type="HOGENOM" id="CLU_1189417_0_0_7"/>
<feature type="region of interest" description="Disordered" evidence="10">
    <location>
        <begin position="55"/>
        <end position="132"/>
    </location>
</feature>
<dbReference type="STRING" id="709032.Sulku_2473"/>
<dbReference type="PANTHER" id="PTHR33446">
    <property type="entry name" value="PROTEIN TONB-RELATED"/>
    <property type="match status" value="1"/>
</dbReference>
<sequence length="233" mass="24983">MTAARKSFLLSLVFHTLMGSLAFFVLIQMRTPPPMVKIPLQHITLVSLSDSAPIPKTEKIVSPKPDITPPMPIKPLTSQPTPSAKAQNSKPTPIQTAPSQTLSPVQTVSAPPSSQPSVQNAPAAEAVQSPAKPKIDIAAEKRAFFASLRSTIQNHLRYPSAARRRGMEGEVGVRFSLSNNGTINAISIRHGAEIFHNSAKTAVASASGINVPKNLVDSLPMEIELTLEFRLNS</sequence>
<dbReference type="GO" id="GO:0055085">
    <property type="term" value="P:transmembrane transport"/>
    <property type="evidence" value="ECO:0007669"/>
    <property type="project" value="InterPro"/>
</dbReference>
<dbReference type="SUPFAM" id="SSF74653">
    <property type="entry name" value="TolA/TonB C-terminal domain"/>
    <property type="match status" value="1"/>
</dbReference>
<dbReference type="GO" id="GO:0005886">
    <property type="term" value="C:plasma membrane"/>
    <property type="evidence" value="ECO:0007669"/>
    <property type="project" value="UniProtKB-SubCell"/>
</dbReference>
<gene>
    <name evidence="12" type="ordered locus">Sulku_2473</name>
</gene>
<dbReference type="Pfam" id="PF03544">
    <property type="entry name" value="TonB_C"/>
    <property type="match status" value="1"/>
</dbReference>
<dbReference type="Gene3D" id="3.30.1150.10">
    <property type="match status" value="1"/>
</dbReference>
<evidence type="ECO:0000256" key="7">
    <source>
        <dbReference type="ARBA" id="ARBA00022927"/>
    </source>
</evidence>
<reference evidence="12 13" key="1">
    <citation type="journal article" date="2012" name="Stand. Genomic Sci.">
        <title>Complete genome sequence of the sulfur compounds oxidizing chemolithoautotroph Sulfuricurvum kujiense type strain (YK-1(T)).</title>
        <authorList>
            <person name="Han C."/>
            <person name="Kotsyurbenko O."/>
            <person name="Chertkov O."/>
            <person name="Held B."/>
            <person name="Lapidus A."/>
            <person name="Nolan M."/>
            <person name="Lucas S."/>
            <person name="Hammon N."/>
            <person name="Deshpande S."/>
            <person name="Cheng J.F."/>
            <person name="Tapia R."/>
            <person name="Goodwin L.A."/>
            <person name="Pitluck S."/>
            <person name="Liolios K."/>
            <person name="Pagani I."/>
            <person name="Ivanova N."/>
            <person name="Mavromatis K."/>
            <person name="Mikhailova N."/>
            <person name="Pati A."/>
            <person name="Chen A."/>
            <person name="Palaniappan K."/>
            <person name="Land M."/>
            <person name="Hauser L."/>
            <person name="Chang Y.J."/>
            <person name="Jeffries C.D."/>
            <person name="Brambilla E.M."/>
            <person name="Rohde M."/>
            <person name="Spring S."/>
            <person name="Sikorski J."/>
            <person name="Goker M."/>
            <person name="Woyke T."/>
            <person name="Bristow J."/>
            <person name="Eisen J.A."/>
            <person name="Markowitz V."/>
            <person name="Hugenholtz P."/>
            <person name="Kyrpides N.C."/>
            <person name="Klenk H.P."/>
            <person name="Detter J.C."/>
        </authorList>
    </citation>
    <scope>NUCLEOTIDE SEQUENCE [LARGE SCALE GENOMIC DNA]</scope>
    <source>
        <strain evidence="13">ATCC BAA-921 / DSM 16994 / JCM 11577 / YK-1</strain>
    </source>
</reference>
<keyword evidence="6" id="KW-0812">Transmembrane</keyword>